<reference evidence="2" key="1">
    <citation type="submission" date="2021-08" db="EMBL/GenBank/DDBJ databases">
        <title>WGS assembly of Ceratopteris richardii.</title>
        <authorList>
            <person name="Marchant D.B."/>
            <person name="Chen G."/>
            <person name="Jenkins J."/>
            <person name="Shu S."/>
            <person name="Leebens-Mack J."/>
            <person name="Grimwood J."/>
            <person name="Schmutz J."/>
            <person name="Soltis P."/>
            <person name="Soltis D."/>
            <person name="Chen Z.-H."/>
        </authorList>
    </citation>
    <scope>NUCLEOTIDE SEQUENCE</scope>
    <source>
        <strain evidence="2">Whitten #5841</strain>
        <tissue evidence="2">Leaf</tissue>
    </source>
</reference>
<keyword evidence="1" id="KW-1133">Transmembrane helix</keyword>
<comment type="caution">
    <text evidence="2">The sequence shown here is derived from an EMBL/GenBank/DDBJ whole genome shotgun (WGS) entry which is preliminary data.</text>
</comment>
<keyword evidence="1" id="KW-0472">Membrane</keyword>
<dbReference type="AlphaFoldDB" id="A0A8T2TMF8"/>
<sequence>MPKLNPSQRMDDSGLDWLPWLVAALVVAHLLALIYWIYCLASERPAPRRKTH</sequence>
<dbReference type="EMBL" id="CM035416">
    <property type="protein sequence ID" value="KAH7424651.1"/>
    <property type="molecule type" value="Genomic_DNA"/>
</dbReference>
<accession>A0A8T2TMF8</accession>
<evidence type="ECO:0000256" key="1">
    <source>
        <dbReference type="SAM" id="Phobius"/>
    </source>
</evidence>
<feature type="transmembrane region" description="Helical" evidence="1">
    <location>
        <begin position="20"/>
        <end position="41"/>
    </location>
</feature>
<dbReference type="PANTHER" id="PTHR35755:SF1">
    <property type="entry name" value="TRANSMEMBRANE PROTEIN"/>
    <property type="match status" value="1"/>
</dbReference>
<evidence type="ECO:0000313" key="3">
    <source>
        <dbReference type="Proteomes" id="UP000825935"/>
    </source>
</evidence>
<keyword evidence="1" id="KW-0812">Transmembrane</keyword>
<keyword evidence="3" id="KW-1185">Reference proteome</keyword>
<gene>
    <name evidence="2" type="ORF">KP509_11G017700</name>
</gene>
<name>A0A8T2TMF8_CERRI</name>
<dbReference type="PANTHER" id="PTHR35755">
    <property type="entry name" value="PROTEIN, PUTATIVE-RELATED"/>
    <property type="match status" value="1"/>
</dbReference>
<proteinExistence type="predicted"/>
<evidence type="ECO:0000313" key="2">
    <source>
        <dbReference type="EMBL" id="KAH7424651.1"/>
    </source>
</evidence>
<organism evidence="2 3">
    <name type="scientific">Ceratopteris richardii</name>
    <name type="common">Triangle waterfern</name>
    <dbReference type="NCBI Taxonomy" id="49495"/>
    <lineage>
        <taxon>Eukaryota</taxon>
        <taxon>Viridiplantae</taxon>
        <taxon>Streptophyta</taxon>
        <taxon>Embryophyta</taxon>
        <taxon>Tracheophyta</taxon>
        <taxon>Polypodiopsida</taxon>
        <taxon>Polypodiidae</taxon>
        <taxon>Polypodiales</taxon>
        <taxon>Pteridineae</taxon>
        <taxon>Pteridaceae</taxon>
        <taxon>Parkerioideae</taxon>
        <taxon>Ceratopteris</taxon>
    </lineage>
</organism>
<dbReference type="OMA" id="WIYCLAS"/>
<protein>
    <submittedName>
        <fullName evidence="2">Uncharacterized protein</fullName>
    </submittedName>
</protein>
<dbReference type="Proteomes" id="UP000825935">
    <property type="component" value="Chromosome 11"/>
</dbReference>